<evidence type="ECO:0000256" key="1">
    <source>
        <dbReference type="SAM" id="SignalP"/>
    </source>
</evidence>
<proteinExistence type="predicted"/>
<reference evidence="3 4" key="1">
    <citation type="journal article" date="2012" name="J. Bacteriol.">
        <title>Draft Genome Sequence of Cecembia lonarensis Strain LW9T, Isolated from Lonar Lake, a Haloalkaline Lake in India.</title>
        <authorList>
            <person name="Shivaji S."/>
            <person name="Ara S."/>
            <person name="Singh A."/>
            <person name="Pinnaka A.K."/>
        </authorList>
    </citation>
    <scope>NUCLEOTIDE SEQUENCE [LARGE SCALE GENOMIC DNA]</scope>
    <source>
        <strain evidence="3 4">LW9</strain>
    </source>
</reference>
<comment type="caution">
    <text evidence="3">The sequence shown here is derived from an EMBL/GenBank/DDBJ whole genome shotgun (WGS) entry which is preliminary data.</text>
</comment>
<dbReference type="Pfam" id="PF16640">
    <property type="entry name" value="Big_3_5"/>
    <property type="match status" value="1"/>
</dbReference>
<keyword evidence="1" id="KW-0732">Signal</keyword>
<sequence>MIKPYLTKLRGLGLALLSTALLFSCNQIESFSPDDLNSNSEEMAGSFGLDPFGLGNESAFVLEEWMSCDEHCIEEDGTYFFTLTAKDYQNGETVEIRTYNTLTEIVYVFSSTTDLVSIKVGNGAIEAANVNPETGTAERRFPLDAAWEACDLVERTFEVRRTAGVGGGSGVSVSLKSSYELVGICTFSSIESDFEEVCEDDSFTITASVSSSGDFKGGKIQIKDENGNILAEADVTETNKKVTYTVDPASLGSYSFTSHYIGKGSNGYNDSSSEELTVNVIECNEDCEEDFGYEADEALSTITFTFTPTEDITGANLVFTFAQSAVVSMEGFSAVGATMQATMDLEACETYTFTANIEELRCTGTGQSTVNVWTDFKVNDESKKNEDTPNIVWACQEDE</sequence>
<feature type="signal peptide" evidence="1">
    <location>
        <begin position="1"/>
        <end position="24"/>
    </location>
</feature>
<dbReference type="OrthoDB" id="826822at2"/>
<name>K1LT59_CECL9</name>
<dbReference type="InterPro" id="IPR013783">
    <property type="entry name" value="Ig-like_fold"/>
</dbReference>
<feature type="domain" description="Bacterial Ig-like" evidence="2">
    <location>
        <begin position="200"/>
        <end position="280"/>
    </location>
</feature>
<feature type="chain" id="PRO_5003850652" description="Bacterial Ig-like domain-containing protein" evidence="1">
    <location>
        <begin position="25"/>
        <end position="399"/>
    </location>
</feature>
<evidence type="ECO:0000313" key="3">
    <source>
        <dbReference type="EMBL" id="EKB47304.1"/>
    </source>
</evidence>
<evidence type="ECO:0000313" key="4">
    <source>
        <dbReference type="Proteomes" id="UP000004478"/>
    </source>
</evidence>
<dbReference type="EMBL" id="AMGM01000154">
    <property type="protein sequence ID" value="EKB47304.1"/>
    <property type="molecule type" value="Genomic_DNA"/>
</dbReference>
<dbReference type="InterPro" id="IPR032109">
    <property type="entry name" value="Big_3_5"/>
</dbReference>
<organism evidence="3 4">
    <name type="scientific">Cecembia lonarensis (strain CCUG 58316 / KCTC 22772 / LW9)</name>
    <dbReference type="NCBI Taxonomy" id="1225176"/>
    <lineage>
        <taxon>Bacteria</taxon>
        <taxon>Pseudomonadati</taxon>
        <taxon>Bacteroidota</taxon>
        <taxon>Cytophagia</taxon>
        <taxon>Cytophagales</taxon>
        <taxon>Cyclobacteriaceae</taxon>
        <taxon>Cecembia</taxon>
    </lineage>
</organism>
<accession>K1LT59</accession>
<dbReference type="PROSITE" id="PS51257">
    <property type="entry name" value="PROKAR_LIPOPROTEIN"/>
    <property type="match status" value="1"/>
</dbReference>
<dbReference type="Proteomes" id="UP000004478">
    <property type="component" value="Unassembled WGS sequence"/>
</dbReference>
<evidence type="ECO:0000259" key="2">
    <source>
        <dbReference type="Pfam" id="PF16640"/>
    </source>
</evidence>
<protein>
    <recommendedName>
        <fullName evidence="2">Bacterial Ig-like domain-containing protein</fullName>
    </recommendedName>
</protein>
<dbReference type="Gene3D" id="2.60.40.10">
    <property type="entry name" value="Immunoglobulins"/>
    <property type="match status" value="1"/>
</dbReference>
<dbReference type="RefSeq" id="WP_009187115.1">
    <property type="nucleotide sequence ID" value="NZ_AMGM01000154.1"/>
</dbReference>
<gene>
    <name evidence="3" type="ORF">B879_04097</name>
</gene>
<keyword evidence="4" id="KW-1185">Reference proteome</keyword>
<dbReference type="AlphaFoldDB" id="K1LT59"/>